<feature type="chain" id="PRO_5003265421" evidence="1">
    <location>
        <begin position="23"/>
        <end position="146"/>
    </location>
</feature>
<evidence type="ECO:0000313" key="2">
    <source>
        <dbReference type="EMBL" id="EGC32048.1"/>
    </source>
</evidence>
<keyword evidence="1" id="KW-0732">Signal</keyword>
<keyword evidence="3" id="KW-1185">Reference proteome</keyword>
<evidence type="ECO:0000313" key="3">
    <source>
        <dbReference type="Proteomes" id="UP000001064"/>
    </source>
</evidence>
<gene>
    <name evidence="2" type="ORF">DICPUDRAFT_38991</name>
</gene>
<reference evidence="3" key="1">
    <citation type="journal article" date="2011" name="Genome Biol.">
        <title>Comparative genomics of the social amoebae Dictyostelium discoideum and Dictyostelium purpureum.</title>
        <authorList>
            <consortium name="US DOE Joint Genome Institute (JGI-PGF)"/>
            <person name="Sucgang R."/>
            <person name="Kuo A."/>
            <person name="Tian X."/>
            <person name="Salerno W."/>
            <person name="Parikh A."/>
            <person name="Feasley C.L."/>
            <person name="Dalin E."/>
            <person name="Tu H."/>
            <person name="Huang E."/>
            <person name="Barry K."/>
            <person name="Lindquist E."/>
            <person name="Shapiro H."/>
            <person name="Bruce D."/>
            <person name="Schmutz J."/>
            <person name="Salamov A."/>
            <person name="Fey P."/>
            <person name="Gaudet P."/>
            <person name="Anjard C."/>
            <person name="Babu M.M."/>
            <person name="Basu S."/>
            <person name="Bushmanova Y."/>
            <person name="van der Wel H."/>
            <person name="Katoh-Kurasawa M."/>
            <person name="Dinh C."/>
            <person name="Coutinho P.M."/>
            <person name="Saito T."/>
            <person name="Elias M."/>
            <person name="Schaap P."/>
            <person name="Kay R.R."/>
            <person name="Henrissat B."/>
            <person name="Eichinger L."/>
            <person name="Rivero F."/>
            <person name="Putnam N.H."/>
            <person name="West C.M."/>
            <person name="Loomis W.F."/>
            <person name="Chisholm R.L."/>
            <person name="Shaulsky G."/>
            <person name="Strassmann J.E."/>
            <person name="Queller D.C."/>
            <person name="Kuspa A."/>
            <person name="Grigoriev I.V."/>
        </authorList>
    </citation>
    <scope>NUCLEOTIDE SEQUENCE [LARGE SCALE GENOMIC DNA]</scope>
    <source>
        <strain evidence="3">QSDP1</strain>
    </source>
</reference>
<dbReference type="FunCoup" id="F0ZVI5">
    <property type="interactions" value="937"/>
</dbReference>
<dbReference type="RefSeq" id="XP_003291434.1">
    <property type="nucleotide sequence ID" value="XM_003291386.1"/>
</dbReference>
<dbReference type="Proteomes" id="UP000001064">
    <property type="component" value="Unassembled WGS sequence"/>
</dbReference>
<dbReference type="AlphaFoldDB" id="F0ZVI5"/>
<dbReference type="OrthoDB" id="10526632at2759"/>
<dbReference type="KEGG" id="dpp:DICPUDRAFT_38991"/>
<dbReference type="EMBL" id="GL871215">
    <property type="protein sequence ID" value="EGC32048.1"/>
    <property type="molecule type" value="Genomic_DNA"/>
</dbReference>
<dbReference type="VEuPathDB" id="AmoebaDB:DICPUDRAFT_38991"/>
<evidence type="ECO:0000256" key="1">
    <source>
        <dbReference type="SAM" id="SignalP"/>
    </source>
</evidence>
<name>F0ZVI5_DICPU</name>
<dbReference type="GeneID" id="10507607"/>
<organism evidence="2 3">
    <name type="scientific">Dictyostelium purpureum</name>
    <name type="common">Slime mold</name>
    <dbReference type="NCBI Taxonomy" id="5786"/>
    <lineage>
        <taxon>Eukaryota</taxon>
        <taxon>Amoebozoa</taxon>
        <taxon>Evosea</taxon>
        <taxon>Eumycetozoa</taxon>
        <taxon>Dictyostelia</taxon>
        <taxon>Dictyosteliales</taxon>
        <taxon>Dictyosteliaceae</taxon>
        <taxon>Dictyostelium</taxon>
    </lineage>
</organism>
<dbReference type="InParanoid" id="F0ZVI5"/>
<dbReference type="OMA" id="FYEYLYY"/>
<sequence length="146" mass="17109">MIKFYFIIVILLLLNNLIVVYAKVRQPFPGNGVLTITKNGGIEDTNEIVQVDLHSFQTLIVNRKLLPMDIKAIKDIYNDAIFKILPGHTNFTLQEPQFYEYLYYVSIPTPLLNYQQKTILWNSNSKKPSFFYELERIVFEYGVRIV</sequence>
<accession>F0ZVI5</accession>
<feature type="signal peptide" evidence="1">
    <location>
        <begin position="1"/>
        <end position="22"/>
    </location>
</feature>
<protein>
    <submittedName>
        <fullName evidence="2">Uncharacterized protein</fullName>
    </submittedName>
</protein>
<proteinExistence type="predicted"/>
<dbReference type="eggNOG" id="ENOG502RINW">
    <property type="taxonomic scope" value="Eukaryota"/>
</dbReference>